<dbReference type="GeneTree" id="ENSGT00390000006095"/>
<keyword evidence="2" id="KW-1185">Reference proteome</keyword>
<dbReference type="GO" id="GO:0005763">
    <property type="term" value="C:mitochondrial small ribosomal subunit"/>
    <property type="evidence" value="ECO:0007669"/>
    <property type="project" value="TreeGrafter"/>
</dbReference>
<dbReference type="Proteomes" id="UP000472277">
    <property type="component" value="Chromosome 26"/>
</dbReference>
<evidence type="ECO:0000313" key="1">
    <source>
        <dbReference type="Ensembl" id="ENSSTUP00000043913.1"/>
    </source>
</evidence>
<dbReference type="PANTHER" id="PTHR13071">
    <property type="entry name" value="MITOCHONDRIAL 28S RIBOSOMAL PROTEIN S22"/>
    <property type="match status" value="1"/>
</dbReference>
<dbReference type="Pfam" id="PF10245">
    <property type="entry name" value="MRP-S22"/>
    <property type="match status" value="1"/>
</dbReference>
<accession>A0A673ZAU3</accession>
<dbReference type="PANTHER" id="PTHR13071:SF4">
    <property type="entry name" value="SMALL RIBOSOMAL SUBUNIT PROTEIN MS22"/>
    <property type="match status" value="1"/>
</dbReference>
<dbReference type="InParanoid" id="A0A673ZAU3"/>
<dbReference type="GO" id="GO:0003735">
    <property type="term" value="F:structural constituent of ribosome"/>
    <property type="evidence" value="ECO:0007669"/>
    <property type="project" value="TreeGrafter"/>
</dbReference>
<organism evidence="1 2">
    <name type="scientific">Salmo trutta</name>
    <name type="common">Brown trout</name>
    <dbReference type="NCBI Taxonomy" id="8032"/>
    <lineage>
        <taxon>Eukaryota</taxon>
        <taxon>Metazoa</taxon>
        <taxon>Chordata</taxon>
        <taxon>Craniata</taxon>
        <taxon>Vertebrata</taxon>
        <taxon>Euteleostomi</taxon>
        <taxon>Actinopterygii</taxon>
        <taxon>Neopterygii</taxon>
        <taxon>Teleostei</taxon>
        <taxon>Protacanthopterygii</taxon>
        <taxon>Salmoniformes</taxon>
        <taxon>Salmonidae</taxon>
        <taxon>Salmoninae</taxon>
        <taxon>Salmo</taxon>
    </lineage>
</organism>
<proteinExistence type="predicted"/>
<reference evidence="1" key="1">
    <citation type="submission" date="2025-08" db="UniProtKB">
        <authorList>
            <consortium name="Ensembl"/>
        </authorList>
    </citation>
    <scope>IDENTIFICATION</scope>
</reference>
<dbReference type="InterPro" id="IPR019374">
    <property type="entry name" value="Ribosomal_mS22"/>
</dbReference>
<dbReference type="AlphaFoldDB" id="A0A673ZAU3"/>
<sequence length="354" mass="40795">ETVLICSSKERSGSRVTPRSFTVLFETTVQPSRLIVRFNRRSLCFLGPRTSISVLSEFKSRKFAAIHFLMSETQASTEEVQDILTRITGLDLKVFRPIKQELKPPTYKLMTDAQLKEATQSAREQAQRLLKMPPVLLERKPINDVLSEDKILEGMDTARYVFTDITFNIPHRERFIVIREPTGTLRKASWEERDRILQVYFPKEGRRLTAPPVFKEENLKMVFGQDRHEDVLDRCQVQFEPDSSEYIRDLEKMGKYDLLRSTRHIGGLVWYLVNARRVDGLIIDMLQKDLWQDAVSLVGLFKVHPHSETAQEASNQQASGLDLLNIYAKRESQRAGYVVLALQAYEQTSAESSV</sequence>
<evidence type="ECO:0000313" key="2">
    <source>
        <dbReference type="Proteomes" id="UP000472277"/>
    </source>
</evidence>
<name>A0A673ZAU3_SALTR</name>
<protein>
    <submittedName>
        <fullName evidence="1">Mitochondrial ribosomal protein S22</fullName>
    </submittedName>
</protein>
<gene>
    <name evidence="1" type="primary">MRPS22</name>
    <name evidence="1" type="synonym">LOC115163648</name>
</gene>
<dbReference type="Ensembl" id="ENSSTUT00000045840.1">
    <property type="protein sequence ID" value="ENSSTUP00000043913.1"/>
    <property type="gene ID" value="ENSSTUG00000018509.1"/>
</dbReference>
<reference evidence="1" key="2">
    <citation type="submission" date="2025-09" db="UniProtKB">
        <authorList>
            <consortium name="Ensembl"/>
        </authorList>
    </citation>
    <scope>IDENTIFICATION</scope>
</reference>